<dbReference type="Proteomes" id="UP000031668">
    <property type="component" value="Unassembled WGS sequence"/>
</dbReference>
<evidence type="ECO:0000313" key="3">
    <source>
        <dbReference type="EMBL" id="KII60973.1"/>
    </source>
</evidence>
<sequence>MANHYSHSCHHPGCHQKFSTPQKVEEHAKYIHGLMPHTPDPANTKNIFFFKATKRWKELRNELCKYAVYMKPICRKKSYSYDKAIGNYEGKIPIKAKKQIKDLRLLAEELRKRSTSSAYTSSPPCTEPPEKIPPP</sequence>
<feature type="region of interest" description="Disordered" evidence="1">
    <location>
        <begin position="112"/>
        <end position="135"/>
    </location>
</feature>
<name>A0A0C2I6Z3_THEKT</name>
<organism evidence="3 4">
    <name type="scientific">Thelohanellus kitauei</name>
    <name type="common">Myxosporean</name>
    <dbReference type="NCBI Taxonomy" id="669202"/>
    <lineage>
        <taxon>Eukaryota</taxon>
        <taxon>Metazoa</taxon>
        <taxon>Cnidaria</taxon>
        <taxon>Myxozoa</taxon>
        <taxon>Myxosporea</taxon>
        <taxon>Bivalvulida</taxon>
        <taxon>Platysporina</taxon>
        <taxon>Myxobolidae</taxon>
        <taxon>Thelohanellus</taxon>
    </lineage>
</organism>
<dbReference type="EMBL" id="JWZT01005390">
    <property type="protein sequence ID" value="KII60973.1"/>
    <property type="molecule type" value="Genomic_DNA"/>
</dbReference>
<evidence type="ECO:0000256" key="1">
    <source>
        <dbReference type="SAM" id="MobiDB-lite"/>
    </source>
</evidence>
<dbReference type="InterPro" id="IPR013087">
    <property type="entry name" value="Znf_C2H2_type"/>
</dbReference>
<gene>
    <name evidence="3" type="ORF">RF11_13946</name>
</gene>
<comment type="caution">
    <text evidence="3">The sequence shown here is derived from an EMBL/GenBank/DDBJ whole genome shotgun (WGS) entry which is preliminary data.</text>
</comment>
<dbReference type="PROSITE" id="PS00028">
    <property type="entry name" value="ZINC_FINGER_C2H2_1"/>
    <property type="match status" value="1"/>
</dbReference>
<feature type="domain" description="C2H2-type" evidence="2">
    <location>
        <begin position="9"/>
        <end position="32"/>
    </location>
</feature>
<evidence type="ECO:0000259" key="2">
    <source>
        <dbReference type="PROSITE" id="PS00028"/>
    </source>
</evidence>
<feature type="compositionally biased region" description="Pro residues" evidence="1">
    <location>
        <begin position="125"/>
        <end position="135"/>
    </location>
</feature>
<proteinExistence type="predicted"/>
<reference evidence="3 4" key="1">
    <citation type="journal article" date="2014" name="Genome Biol. Evol.">
        <title>The genome of the myxosporean Thelohanellus kitauei shows adaptations to nutrient acquisition within its fish host.</title>
        <authorList>
            <person name="Yang Y."/>
            <person name="Xiong J."/>
            <person name="Zhou Z."/>
            <person name="Huo F."/>
            <person name="Miao W."/>
            <person name="Ran C."/>
            <person name="Liu Y."/>
            <person name="Zhang J."/>
            <person name="Feng J."/>
            <person name="Wang M."/>
            <person name="Wang M."/>
            <person name="Wang L."/>
            <person name="Yao B."/>
        </authorList>
    </citation>
    <scope>NUCLEOTIDE SEQUENCE [LARGE SCALE GENOMIC DNA]</scope>
    <source>
        <strain evidence="3">Wuqing</strain>
    </source>
</reference>
<protein>
    <recommendedName>
        <fullName evidence="2">C2H2-type domain-containing protein</fullName>
    </recommendedName>
</protein>
<accession>A0A0C2I6Z3</accession>
<evidence type="ECO:0000313" key="4">
    <source>
        <dbReference type="Proteomes" id="UP000031668"/>
    </source>
</evidence>
<keyword evidence="4" id="KW-1185">Reference proteome</keyword>
<dbReference type="AlphaFoldDB" id="A0A0C2I6Z3"/>